<organism evidence="1">
    <name type="scientific">Rhizophora mucronata</name>
    <name type="common">Asiatic mangrove</name>
    <dbReference type="NCBI Taxonomy" id="61149"/>
    <lineage>
        <taxon>Eukaryota</taxon>
        <taxon>Viridiplantae</taxon>
        <taxon>Streptophyta</taxon>
        <taxon>Embryophyta</taxon>
        <taxon>Tracheophyta</taxon>
        <taxon>Spermatophyta</taxon>
        <taxon>Magnoliopsida</taxon>
        <taxon>eudicotyledons</taxon>
        <taxon>Gunneridae</taxon>
        <taxon>Pentapetalae</taxon>
        <taxon>rosids</taxon>
        <taxon>fabids</taxon>
        <taxon>Malpighiales</taxon>
        <taxon>Rhizophoraceae</taxon>
        <taxon>Rhizophora</taxon>
    </lineage>
</organism>
<name>A0A2P2IID8_RHIMU</name>
<dbReference type="AlphaFoldDB" id="A0A2P2IID8"/>
<evidence type="ECO:0000313" key="1">
    <source>
        <dbReference type="EMBL" id="MBW80998.1"/>
    </source>
</evidence>
<reference evidence="1" key="1">
    <citation type="submission" date="2018-02" db="EMBL/GenBank/DDBJ databases">
        <title>Rhizophora mucronata_Transcriptome.</title>
        <authorList>
            <person name="Meera S.P."/>
            <person name="Sreeshan A."/>
            <person name="Augustine A."/>
        </authorList>
    </citation>
    <scope>NUCLEOTIDE SEQUENCE</scope>
    <source>
        <tissue evidence="1">Leaf</tissue>
    </source>
</reference>
<protein>
    <submittedName>
        <fullName evidence="1">Uncharacterized protein</fullName>
    </submittedName>
</protein>
<proteinExistence type="predicted"/>
<dbReference type="EMBL" id="GGEC01000515">
    <property type="protein sequence ID" value="MBW80998.1"/>
    <property type="molecule type" value="Transcribed_RNA"/>
</dbReference>
<accession>A0A2P2IID8</accession>
<sequence>MNHLGQFYLFDSYSYLAKTYLN</sequence>